<keyword evidence="6" id="KW-1185">Reference proteome</keyword>
<dbReference type="SMART" id="SM00564">
    <property type="entry name" value="PQQ"/>
    <property type="match status" value="6"/>
</dbReference>
<evidence type="ECO:0000256" key="2">
    <source>
        <dbReference type="ARBA" id="ARBA00008156"/>
    </source>
</evidence>
<reference evidence="6" key="1">
    <citation type="journal article" date="2019" name="Int. J. Syst. Evol. Microbiol.">
        <title>The Global Catalogue of Microorganisms (GCM) 10K type strain sequencing project: providing services to taxonomists for standard genome sequencing and annotation.</title>
        <authorList>
            <consortium name="The Broad Institute Genomics Platform"/>
            <consortium name="The Broad Institute Genome Sequencing Center for Infectious Disease"/>
            <person name="Wu L."/>
            <person name="Ma J."/>
        </authorList>
    </citation>
    <scope>NUCLEOTIDE SEQUENCE [LARGE SCALE GENOMIC DNA]</scope>
    <source>
        <strain evidence="6">NBRC 103632</strain>
    </source>
</reference>
<dbReference type="InterPro" id="IPR011047">
    <property type="entry name" value="Quinoprotein_ADH-like_sf"/>
</dbReference>
<evidence type="ECO:0000256" key="1">
    <source>
        <dbReference type="ARBA" id="ARBA00001931"/>
    </source>
</evidence>
<dbReference type="InterPro" id="IPR018391">
    <property type="entry name" value="PQQ_b-propeller_rpt"/>
</dbReference>
<dbReference type="EMBL" id="JBHSFZ010000025">
    <property type="protein sequence ID" value="MFC4594861.1"/>
    <property type="molecule type" value="Genomic_DNA"/>
</dbReference>
<dbReference type="RefSeq" id="WP_380804890.1">
    <property type="nucleotide sequence ID" value="NZ_JBHSFZ010000025.1"/>
</dbReference>
<comment type="caution">
    <text evidence="5">The sequence shown here is derived from an EMBL/GenBank/DDBJ whole genome shotgun (WGS) entry which is preliminary data.</text>
</comment>
<dbReference type="Proteomes" id="UP001595957">
    <property type="component" value="Unassembled WGS sequence"/>
</dbReference>
<evidence type="ECO:0000313" key="5">
    <source>
        <dbReference type="EMBL" id="MFC4594861.1"/>
    </source>
</evidence>
<feature type="domain" description="Pyrrolo-quinoline quinone repeat" evidence="4">
    <location>
        <begin position="37"/>
        <end position="625"/>
    </location>
</feature>
<protein>
    <submittedName>
        <fullName evidence="5">Pyrroloquinoline quinone-dependent dehydrogenase</fullName>
    </submittedName>
</protein>
<sequence length="650" mass="69996">MAILLPVALIGAAMHVYGQGWFTPNPRIDLAGPIAGWNHWGGDAGGTRYSPLTQVTPENVWALKPAWTYHIGMIKALGQSSPTFEATPIIAENRLYTCSGVTRIVSLDPESGREIWAFDPKSDNFSTYQLNCRGVTYVRDPAVAAGAPCAGRIVAGTLDMRLIALDAATGRLCASFGAGGILDLRQGLGKYERGDMAVSSPPVFIDNKIVVNARVIDNVRVDVPAGAIRAFDVHSGKLAWAWNAVPPGMESASKTHPGESLVRATPNSWAPMSADPALNMIYVPMGNAAPDHFGGERRGLDHYSSSVVALDASTGKVRWHFQTVHHDLWDYDLPSQPVAFDLPTAMGVVPALAQATKQGHIFILDRRNGKPVFPVVERPVPQAGAVPGEQLSSTQPFPANPAFIVRAKDLTEEAMYGFTPYDRGKCRDLFRSANYQGLFTPPSTRGWIQFPSFMGATNWGGVSIDPHRNILIVNTTQAAALMKLVPRAQVAQLQKAGQPVLPGTGSPYGLTMGPMLSPFGAPCNRTPWGSLIAIDLKAGKRLWEVPFGTTRDQAPFPIWLKTGVPNLGGSVITASGLVFIGAATDNYFRAFDIRTGKIVWQARLPGGGQATPMTYRLRKNGRQFVVIAAGGHKYLGTRQNDALIAYALPE</sequence>
<gene>
    <name evidence="5" type="ORF">ACFO3E_11760</name>
</gene>
<evidence type="ECO:0000313" key="6">
    <source>
        <dbReference type="Proteomes" id="UP001595957"/>
    </source>
</evidence>
<comment type="cofactor">
    <cofactor evidence="1">
        <name>pyrroloquinoline quinone</name>
        <dbReference type="ChEBI" id="CHEBI:58442"/>
    </cofactor>
</comment>
<keyword evidence="3" id="KW-0560">Oxidoreductase</keyword>
<comment type="similarity">
    <text evidence="2">Belongs to the bacterial PQQ dehydrogenase family.</text>
</comment>
<organism evidence="5 6">
    <name type="scientific">Sphingobium tyrosinilyticum</name>
    <dbReference type="NCBI Taxonomy" id="2715436"/>
    <lineage>
        <taxon>Bacteria</taxon>
        <taxon>Pseudomonadati</taxon>
        <taxon>Pseudomonadota</taxon>
        <taxon>Alphaproteobacteria</taxon>
        <taxon>Sphingomonadales</taxon>
        <taxon>Sphingomonadaceae</taxon>
        <taxon>Sphingobium</taxon>
    </lineage>
</organism>
<dbReference type="Gene3D" id="2.140.10.10">
    <property type="entry name" value="Quinoprotein alcohol dehydrogenase-like superfamily"/>
    <property type="match status" value="1"/>
</dbReference>
<name>A0ABV9EZ27_9SPHN</name>
<dbReference type="InterPro" id="IPR002372">
    <property type="entry name" value="PQQ_rpt_dom"/>
</dbReference>
<proteinExistence type="inferred from homology"/>
<dbReference type="InterPro" id="IPR017511">
    <property type="entry name" value="PQQ_mDH"/>
</dbReference>
<dbReference type="CDD" id="cd10280">
    <property type="entry name" value="PQQ_mGDH"/>
    <property type="match status" value="1"/>
</dbReference>
<dbReference type="PANTHER" id="PTHR32303">
    <property type="entry name" value="QUINOPROTEIN ALCOHOL DEHYDROGENASE (CYTOCHROME C)"/>
    <property type="match status" value="1"/>
</dbReference>
<dbReference type="PANTHER" id="PTHR32303:SF4">
    <property type="entry name" value="QUINOPROTEIN GLUCOSE DEHYDROGENASE"/>
    <property type="match status" value="1"/>
</dbReference>
<accession>A0ABV9EZ27</accession>
<dbReference type="Pfam" id="PF01011">
    <property type="entry name" value="PQQ"/>
    <property type="match status" value="1"/>
</dbReference>
<dbReference type="SUPFAM" id="SSF50998">
    <property type="entry name" value="Quinoprotein alcohol dehydrogenase-like"/>
    <property type="match status" value="1"/>
</dbReference>
<evidence type="ECO:0000256" key="3">
    <source>
        <dbReference type="ARBA" id="ARBA00023002"/>
    </source>
</evidence>
<evidence type="ECO:0000259" key="4">
    <source>
        <dbReference type="Pfam" id="PF01011"/>
    </source>
</evidence>